<evidence type="ECO:0000256" key="1">
    <source>
        <dbReference type="ARBA" id="ARBA00022987"/>
    </source>
</evidence>
<dbReference type="Proteomes" id="UP000266305">
    <property type="component" value="Unassembled WGS sequence"/>
</dbReference>
<dbReference type="GO" id="GO:0031411">
    <property type="term" value="C:gas vesicle"/>
    <property type="evidence" value="ECO:0007669"/>
    <property type="project" value="UniProtKB-SubCell"/>
</dbReference>
<dbReference type="RefSeq" id="WP_118999430.1">
    <property type="nucleotide sequence ID" value="NZ_QWGP01000003.1"/>
</dbReference>
<evidence type="ECO:0000313" key="3">
    <source>
        <dbReference type="EMBL" id="RHZ97624.1"/>
    </source>
</evidence>
<comment type="subcellular location">
    <subcellularLocation>
        <location evidence="2">Gas vesicle</location>
    </subcellularLocation>
</comment>
<keyword evidence="1" id="KW-0304">Gas vesicle</keyword>
<comment type="caution">
    <text evidence="3">The sequence shown here is derived from an EMBL/GenBank/DDBJ whole genome shotgun (WGS) entry which is preliminary data.</text>
</comment>
<protein>
    <submittedName>
        <fullName evidence="3">Gas vesicle protein</fullName>
    </submittedName>
</protein>
<evidence type="ECO:0000313" key="4">
    <source>
        <dbReference type="Proteomes" id="UP000266305"/>
    </source>
</evidence>
<dbReference type="AlphaFoldDB" id="A0AAX1UQA5"/>
<proteinExistence type="predicted"/>
<reference evidence="3 4" key="1">
    <citation type="submission" date="2018-08" db="EMBL/GenBank/DDBJ databases">
        <title>Draft genome sequence of Rhodobacter sphaeroides FY.</title>
        <authorList>
            <person name="Rayyan A."/>
            <person name="Meyer T.E."/>
            <person name="Kyndt J.A."/>
        </authorList>
    </citation>
    <scope>NUCLEOTIDE SEQUENCE [LARGE SCALE GENOMIC DNA]</scope>
    <source>
        <strain evidence="3 4">FY</strain>
    </source>
</reference>
<evidence type="ECO:0000256" key="2">
    <source>
        <dbReference type="ARBA" id="ARBA00035108"/>
    </source>
</evidence>
<gene>
    <name evidence="3" type="ORF">D1114_04715</name>
</gene>
<dbReference type="EMBL" id="QWGP01000003">
    <property type="protein sequence ID" value="RHZ97624.1"/>
    <property type="molecule type" value="Genomic_DNA"/>
</dbReference>
<dbReference type="InterPro" id="IPR000638">
    <property type="entry name" value="Gas-vesicle_GvpA-like"/>
</dbReference>
<dbReference type="GO" id="GO:0005198">
    <property type="term" value="F:structural molecule activity"/>
    <property type="evidence" value="ECO:0007669"/>
    <property type="project" value="InterPro"/>
</dbReference>
<dbReference type="Pfam" id="PF00741">
    <property type="entry name" value="Gas_vesicle"/>
    <property type="match status" value="1"/>
</dbReference>
<dbReference type="GO" id="GO:0012506">
    <property type="term" value="C:vesicle membrane"/>
    <property type="evidence" value="ECO:0007669"/>
    <property type="project" value="InterPro"/>
</dbReference>
<name>A0AAX1UQA5_CERSP</name>
<sequence>MTDSAPILQFATAEEALQSSETRLVDVVDALLSQGIAIRGELWLTVAGVDLVFLGLDLLLANPDRLQCRVQDAA</sequence>
<organism evidence="3 4">
    <name type="scientific">Cereibacter sphaeroides</name>
    <name type="common">Rhodobacter sphaeroides</name>
    <dbReference type="NCBI Taxonomy" id="1063"/>
    <lineage>
        <taxon>Bacteria</taxon>
        <taxon>Pseudomonadati</taxon>
        <taxon>Pseudomonadota</taxon>
        <taxon>Alphaproteobacteria</taxon>
        <taxon>Rhodobacterales</taxon>
        <taxon>Paracoccaceae</taxon>
        <taxon>Cereibacter</taxon>
    </lineage>
</organism>
<accession>A0AAX1UQA5</accession>